<dbReference type="AlphaFoldDB" id="A0A8D3X0I5"/>
<reference evidence="1 2" key="1">
    <citation type="journal article" date="2011" name="J. Bacteriol.">
        <title>Complete genome sequence of the industrial strain Bacillus megaterium WSH-002.</title>
        <authorList>
            <person name="Liu L."/>
            <person name="Li Y."/>
            <person name="Zhang J."/>
            <person name="Zou W."/>
            <person name="Zhou Z."/>
            <person name="Liu J."/>
            <person name="Li X."/>
            <person name="Wang L."/>
            <person name="Chen J."/>
        </authorList>
    </citation>
    <scope>NUCLEOTIDE SEQUENCE [LARGE SCALE GENOMIC DNA]</scope>
    <source>
        <strain evidence="1 2">WSH-002</strain>
    </source>
</reference>
<proteinExistence type="predicted"/>
<accession>A0A8D3X0I5</accession>
<organism evidence="1 2">
    <name type="scientific">Priestia megaterium (strain WSH-002)</name>
    <name type="common">Bacillus megaterium</name>
    <dbReference type="NCBI Taxonomy" id="1006007"/>
    <lineage>
        <taxon>Bacteria</taxon>
        <taxon>Bacillati</taxon>
        <taxon>Bacillota</taxon>
        <taxon>Bacilli</taxon>
        <taxon>Bacillales</taxon>
        <taxon>Bacillaceae</taxon>
        <taxon>Priestia</taxon>
    </lineage>
</organism>
<evidence type="ECO:0000313" key="2">
    <source>
        <dbReference type="Proteomes" id="UP000001283"/>
    </source>
</evidence>
<protein>
    <submittedName>
        <fullName evidence="1">Uncharacterized protein</fullName>
    </submittedName>
</protein>
<gene>
    <name evidence="1" type="ORF">BMWSH_3380</name>
</gene>
<dbReference type="EMBL" id="CP003017">
    <property type="protein sequence ID" value="AEN90262.1"/>
    <property type="molecule type" value="Genomic_DNA"/>
</dbReference>
<evidence type="ECO:0000313" key="1">
    <source>
        <dbReference type="EMBL" id="AEN90262.1"/>
    </source>
</evidence>
<name>A0A8D3X0I5_PRIMW</name>
<sequence>MYKKAVKTEGNSSIFTALCFCKQKISIRLLRFLQNKRFHRTFCHLYREVI</sequence>
<dbReference type="KEGG" id="bmh:BMWSH_3380"/>
<dbReference type="Proteomes" id="UP000001283">
    <property type="component" value="Chromosome"/>
</dbReference>